<organism evidence="1 2">
    <name type="scientific">Tepidicella xavieri</name>
    <dbReference type="NCBI Taxonomy" id="360241"/>
    <lineage>
        <taxon>Bacteria</taxon>
        <taxon>Pseudomonadati</taxon>
        <taxon>Pseudomonadota</taxon>
        <taxon>Betaproteobacteria</taxon>
        <taxon>Burkholderiales</taxon>
        <taxon>Tepidicella</taxon>
    </lineage>
</organism>
<reference evidence="1 2" key="1">
    <citation type="submission" date="2019-03" db="EMBL/GenBank/DDBJ databases">
        <title>Genomic Encyclopedia of Type Strains, Phase IV (KMG-IV): sequencing the most valuable type-strain genomes for metagenomic binning, comparative biology and taxonomic classification.</title>
        <authorList>
            <person name="Goeker M."/>
        </authorList>
    </citation>
    <scope>NUCLEOTIDE SEQUENCE [LARGE SCALE GENOMIC DNA]</scope>
    <source>
        <strain evidence="1 2">DSM 19605</strain>
    </source>
</reference>
<evidence type="ECO:0000313" key="2">
    <source>
        <dbReference type="Proteomes" id="UP000295510"/>
    </source>
</evidence>
<protein>
    <submittedName>
        <fullName evidence="1">Uncharacterized protein</fullName>
    </submittedName>
</protein>
<keyword evidence="2" id="KW-1185">Reference proteome</keyword>
<evidence type="ECO:0000313" key="1">
    <source>
        <dbReference type="EMBL" id="TDQ41852.1"/>
    </source>
</evidence>
<gene>
    <name evidence="1" type="ORF">DFR43_1107</name>
</gene>
<sequence length="79" mass="8839">MGRPGVFLETTQTVITIDHVRAAGLCVNGTRTWFARHDLDFRAFLRDGCDADILLATGDAMAQRVVEHARNQSSQREHD</sequence>
<dbReference type="EMBL" id="SNYL01000010">
    <property type="protein sequence ID" value="TDQ41852.1"/>
    <property type="molecule type" value="Genomic_DNA"/>
</dbReference>
<proteinExistence type="predicted"/>
<comment type="caution">
    <text evidence="1">The sequence shown here is derived from an EMBL/GenBank/DDBJ whole genome shotgun (WGS) entry which is preliminary data.</text>
</comment>
<accession>A0A4R6U822</accession>
<dbReference type="AlphaFoldDB" id="A0A4R6U822"/>
<dbReference type="Proteomes" id="UP000295510">
    <property type="component" value="Unassembled WGS sequence"/>
</dbReference>
<name>A0A4R6U822_9BURK</name>